<accession>A0A068NRN0</accession>
<dbReference type="OrthoDB" id="9773856at2"/>
<dbReference type="SUPFAM" id="SSF56300">
    <property type="entry name" value="Metallo-dependent phosphatases"/>
    <property type="match status" value="1"/>
</dbReference>
<dbReference type="InterPro" id="IPR029052">
    <property type="entry name" value="Metallo-depent_PP-like"/>
</dbReference>
<gene>
    <name evidence="3" type="ORF">OP10G_2057</name>
</gene>
<dbReference type="Pfam" id="PF00149">
    <property type="entry name" value="Metallophos"/>
    <property type="match status" value="1"/>
</dbReference>
<dbReference type="KEGG" id="fgi:OP10G_2057"/>
<evidence type="ECO:0000256" key="1">
    <source>
        <dbReference type="ARBA" id="ARBA00022801"/>
    </source>
</evidence>
<dbReference type="eggNOG" id="COG0420">
    <property type="taxonomic scope" value="Bacteria"/>
</dbReference>
<evidence type="ECO:0000259" key="2">
    <source>
        <dbReference type="Pfam" id="PF00149"/>
    </source>
</evidence>
<dbReference type="STRING" id="661478.OP10G_2057"/>
<dbReference type="HOGENOM" id="CLU_026621_4_0_0"/>
<proteinExistence type="predicted"/>
<evidence type="ECO:0000313" key="3">
    <source>
        <dbReference type="EMBL" id="AIE85425.1"/>
    </source>
</evidence>
<dbReference type="AlphaFoldDB" id="A0A068NRN0"/>
<feature type="domain" description="Calcineurin-like phosphoesterase" evidence="2">
    <location>
        <begin position="5"/>
        <end position="199"/>
    </location>
</feature>
<dbReference type="EMBL" id="CP007139">
    <property type="protein sequence ID" value="AIE85425.1"/>
    <property type="molecule type" value="Genomic_DNA"/>
</dbReference>
<dbReference type="InterPro" id="IPR004843">
    <property type="entry name" value="Calcineurin-like_PHP"/>
</dbReference>
<dbReference type="InterPro" id="IPR041796">
    <property type="entry name" value="Mre11_N"/>
</dbReference>
<dbReference type="CDD" id="cd00840">
    <property type="entry name" value="MPP_Mre11_N"/>
    <property type="match status" value="1"/>
</dbReference>
<dbReference type="PANTHER" id="PTHR30337">
    <property type="entry name" value="COMPONENT OF ATP-DEPENDENT DSDNA EXONUCLEASE"/>
    <property type="match status" value="1"/>
</dbReference>
<dbReference type="GO" id="GO:0016787">
    <property type="term" value="F:hydrolase activity"/>
    <property type="evidence" value="ECO:0007669"/>
    <property type="project" value="UniProtKB-KW"/>
</dbReference>
<keyword evidence="1" id="KW-0378">Hydrolase</keyword>
<name>A0A068NRN0_FIMGI</name>
<reference evidence="3 4" key="1">
    <citation type="journal article" date="2014" name="PLoS ONE">
        <title>The first complete genome sequence of the class fimbriimonadia in the phylum armatimonadetes.</title>
        <authorList>
            <person name="Hu Z.Y."/>
            <person name="Wang Y.Z."/>
            <person name="Im W.T."/>
            <person name="Wang S.Y."/>
            <person name="Zhao G.P."/>
            <person name="Zheng H.J."/>
            <person name="Quan Z.X."/>
        </authorList>
    </citation>
    <scope>NUCLEOTIDE SEQUENCE [LARGE SCALE GENOMIC DNA]</scope>
    <source>
        <strain evidence="3">Gsoil 348</strain>
    </source>
</reference>
<evidence type="ECO:0000313" key="4">
    <source>
        <dbReference type="Proteomes" id="UP000027982"/>
    </source>
</evidence>
<dbReference type="PANTHER" id="PTHR30337:SF7">
    <property type="entry name" value="PHOSPHOESTERASE"/>
    <property type="match status" value="1"/>
</dbReference>
<protein>
    <submittedName>
        <fullName evidence="3">Ser/Thr protein phosphatase family protein</fullName>
    </submittedName>
</protein>
<sequence length="418" mass="46014">MSTVTFLHCADIHLDSKLLGLERYEGAPVDELRSASRKALAELTLVAINEGVDLVLIAGDVFDGDWKDYNTGLFFSKQMSLLRDAGIPVVMIAGNHDAESQISRSLRYPDNVRVLSTDKPATEYFPNIGIAVHGQGFRTREVLDDLSAAYPKPEGGFVNVGMLHTSADGREGHDSYAPCDPRVLAQRGYDYWALGHVHKRETLLRVPEHPCWAVFPGNLQGRHARETGDKGFSIVRVEDGQVLAPVHHACDVVRWAECRVDATGIPDGESLLAAVHLALLAVQDGAGGRLVAARVTIHGRSRARAAIERDREGFVTEVRNLANHLSGAGLWVEKVRIELKGDHDVASLRTKDEPIGDLLRALDELPSTLLEVLNEDLRPIAAQLPREVLERLEGFGAEEWIRRLTPDVQELLVSKVLD</sequence>
<dbReference type="Gene3D" id="3.60.21.10">
    <property type="match status" value="1"/>
</dbReference>
<dbReference type="PIRSF" id="PIRSF033091">
    <property type="entry name" value="Pesterase_YhaO"/>
    <property type="match status" value="1"/>
</dbReference>
<dbReference type="RefSeq" id="WP_025226001.1">
    <property type="nucleotide sequence ID" value="NZ_CP007139.1"/>
</dbReference>
<dbReference type="Proteomes" id="UP000027982">
    <property type="component" value="Chromosome"/>
</dbReference>
<dbReference type="InterPro" id="IPR050535">
    <property type="entry name" value="DNA_Repair-Maintenance_Comp"/>
</dbReference>
<organism evidence="3 4">
    <name type="scientific">Fimbriimonas ginsengisoli Gsoil 348</name>
    <dbReference type="NCBI Taxonomy" id="661478"/>
    <lineage>
        <taxon>Bacteria</taxon>
        <taxon>Bacillati</taxon>
        <taxon>Armatimonadota</taxon>
        <taxon>Fimbriimonadia</taxon>
        <taxon>Fimbriimonadales</taxon>
        <taxon>Fimbriimonadaceae</taxon>
        <taxon>Fimbriimonas</taxon>
    </lineage>
</organism>
<dbReference type="InterPro" id="IPR014576">
    <property type="entry name" value="Pesterase_YhaO"/>
</dbReference>
<keyword evidence="4" id="KW-1185">Reference proteome</keyword>